<keyword evidence="2" id="KW-0489">Methyltransferase</keyword>
<evidence type="ECO:0000313" key="2">
    <source>
        <dbReference type="EMBL" id="MCF3937860.1"/>
    </source>
</evidence>
<sequence>MGYRFTDDDVSFLRSRHGAEALASASALELSASSMLRDVADLRARFAPRDGAIVETVLCRRRGKAKLRVAERMLFTEDAVQQATASPVAAHRATEIAARHPGAVVHDITCSIGAEMMELAAQRQISGVIGSDLDHTRLAMAQHNTGLDGPPATLLVADALSPTSTADVIVADPGRRSGAGRVFRLDQLTPPLLDVLTTYSGRPLAVKCAPGLDYQTLRDLYGFDGQVQLSSLDGAVREACLWTDRDGEPRRRATVMRTEPDGSVQSYEVTDADADDIGGGEVGEWIIDPDGAIVRAGLVRHYARRHGLWQLDPQIAYLTGTRVPSGERGFRVLEACGVADKELRRRLAAYDCGTLEILVRGLDVNPDELRKRLKLKGARALAIILTRVGRRGVAYLCEPGVRTPGLI</sequence>
<proteinExistence type="predicted"/>
<accession>A0ABS9DI03</accession>
<evidence type="ECO:0000313" key="3">
    <source>
        <dbReference type="Proteomes" id="UP001108089"/>
    </source>
</evidence>
<dbReference type="GO" id="GO:0008168">
    <property type="term" value="F:methyltransferase activity"/>
    <property type="evidence" value="ECO:0007669"/>
    <property type="project" value="UniProtKB-KW"/>
</dbReference>
<organism evidence="2 3">
    <name type="scientific">Gordonia tangerina</name>
    <dbReference type="NCBI Taxonomy" id="2911060"/>
    <lineage>
        <taxon>Bacteria</taxon>
        <taxon>Bacillati</taxon>
        <taxon>Actinomycetota</taxon>
        <taxon>Actinomycetes</taxon>
        <taxon>Mycobacteriales</taxon>
        <taxon>Gordoniaceae</taxon>
        <taxon>Gordonia</taxon>
    </lineage>
</organism>
<dbReference type="GO" id="GO:0032259">
    <property type="term" value="P:methylation"/>
    <property type="evidence" value="ECO:0007669"/>
    <property type="project" value="UniProtKB-KW"/>
</dbReference>
<dbReference type="EMBL" id="JAKGCU010000003">
    <property type="protein sequence ID" value="MCF3937860.1"/>
    <property type="molecule type" value="Genomic_DNA"/>
</dbReference>
<dbReference type="Proteomes" id="UP001108089">
    <property type="component" value="Unassembled WGS sequence"/>
</dbReference>
<dbReference type="RefSeq" id="WP_235722514.1">
    <property type="nucleotide sequence ID" value="NZ_JAKGCU010000003.1"/>
</dbReference>
<comment type="caution">
    <text evidence="2">The sequence shown here is derived from an EMBL/GenBank/DDBJ whole genome shotgun (WGS) entry which is preliminary data.</text>
</comment>
<feature type="domain" description="THUMP-like" evidence="1">
    <location>
        <begin position="328"/>
        <end position="399"/>
    </location>
</feature>
<dbReference type="Pfam" id="PF18096">
    <property type="entry name" value="Thump_like"/>
    <property type="match status" value="1"/>
</dbReference>
<evidence type="ECO:0000259" key="1">
    <source>
        <dbReference type="Pfam" id="PF18096"/>
    </source>
</evidence>
<dbReference type="Gene3D" id="3.40.50.150">
    <property type="entry name" value="Vaccinia Virus protein VP39"/>
    <property type="match status" value="1"/>
</dbReference>
<dbReference type="InterPro" id="IPR041497">
    <property type="entry name" value="Thump-like"/>
</dbReference>
<keyword evidence="2" id="KW-0808">Transferase</keyword>
<reference evidence="2" key="1">
    <citation type="submission" date="2022-01" db="EMBL/GenBank/DDBJ databases">
        <title>Gordonia xiamenensis sp. nov., isolated from surface seawater in Xiamen.</title>
        <authorList>
            <person name="He Y.F."/>
        </authorList>
    </citation>
    <scope>NUCLEOTIDE SEQUENCE</scope>
    <source>
        <strain evidence="2">GW1C4-4</strain>
    </source>
</reference>
<dbReference type="InterPro" id="IPR029063">
    <property type="entry name" value="SAM-dependent_MTases_sf"/>
</dbReference>
<gene>
    <name evidence="2" type="ORF">L1892_05630</name>
</gene>
<protein>
    <submittedName>
        <fullName evidence="2">Class I SAM-dependent methyltransferase</fullName>
    </submittedName>
</protein>
<keyword evidence="3" id="KW-1185">Reference proteome</keyword>
<dbReference type="SUPFAM" id="SSF53335">
    <property type="entry name" value="S-adenosyl-L-methionine-dependent methyltransferases"/>
    <property type="match status" value="1"/>
</dbReference>
<name>A0ABS9DI03_9ACTN</name>